<feature type="compositionally biased region" description="Low complexity" evidence="3">
    <location>
        <begin position="392"/>
        <end position="414"/>
    </location>
</feature>
<name>A0A9P0QQ41_9ASCO</name>
<protein>
    <recommendedName>
        <fullName evidence="4">C2 domain-containing protein</fullName>
    </recommendedName>
</protein>
<keyword evidence="1" id="KW-0479">Metal-binding</keyword>
<evidence type="ECO:0000313" key="6">
    <source>
        <dbReference type="Proteomes" id="UP000837801"/>
    </source>
</evidence>
<dbReference type="PANTHER" id="PTHR46502">
    <property type="entry name" value="C2 DOMAIN-CONTAINING"/>
    <property type="match status" value="1"/>
</dbReference>
<evidence type="ECO:0000256" key="3">
    <source>
        <dbReference type="SAM" id="MobiDB-lite"/>
    </source>
</evidence>
<proteinExistence type="predicted"/>
<dbReference type="PANTHER" id="PTHR46502:SF2">
    <property type="entry name" value="16 KDA PHLOEM PROTEIN 2"/>
    <property type="match status" value="1"/>
</dbReference>
<reference evidence="5" key="1">
    <citation type="submission" date="2022-03" db="EMBL/GenBank/DDBJ databases">
        <authorList>
            <person name="Legras J.-L."/>
            <person name="Devillers H."/>
            <person name="Grondin C."/>
        </authorList>
    </citation>
    <scope>NUCLEOTIDE SEQUENCE</scope>
    <source>
        <strain evidence="5">CLIB 1423</strain>
    </source>
</reference>
<dbReference type="SMART" id="SM00239">
    <property type="entry name" value="C2"/>
    <property type="match status" value="1"/>
</dbReference>
<evidence type="ECO:0000256" key="1">
    <source>
        <dbReference type="ARBA" id="ARBA00022723"/>
    </source>
</evidence>
<dbReference type="InterPro" id="IPR037791">
    <property type="entry name" value="C2_fungal_Inn1"/>
</dbReference>
<organism evidence="5 6">
    <name type="scientific">[Candida] railenensis</name>
    <dbReference type="NCBI Taxonomy" id="45579"/>
    <lineage>
        <taxon>Eukaryota</taxon>
        <taxon>Fungi</taxon>
        <taxon>Dikarya</taxon>
        <taxon>Ascomycota</taxon>
        <taxon>Saccharomycotina</taxon>
        <taxon>Pichiomycetes</taxon>
        <taxon>Debaryomycetaceae</taxon>
        <taxon>Kurtzmaniella</taxon>
    </lineage>
</organism>
<dbReference type="Pfam" id="PF00168">
    <property type="entry name" value="C2"/>
    <property type="match status" value="1"/>
</dbReference>
<dbReference type="CDD" id="cd08681">
    <property type="entry name" value="C2_fungal_Inn1p-like"/>
    <property type="match status" value="1"/>
</dbReference>
<evidence type="ECO:0000259" key="4">
    <source>
        <dbReference type="PROSITE" id="PS50004"/>
    </source>
</evidence>
<dbReference type="Proteomes" id="UP000837801">
    <property type="component" value="Unassembled WGS sequence"/>
</dbReference>
<keyword evidence="2" id="KW-0106">Calcium</keyword>
<dbReference type="EMBL" id="CAKXYY010000010">
    <property type="protein sequence ID" value="CAH2353435.1"/>
    <property type="molecule type" value="Genomic_DNA"/>
</dbReference>
<evidence type="ECO:0000256" key="2">
    <source>
        <dbReference type="ARBA" id="ARBA00022837"/>
    </source>
</evidence>
<keyword evidence="6" id="KW-1185">Reference proteome</keyword>
<dbReference type="OrthoDB" id="270970at2759"/>
<evidence type="ECO:0000313" key="5">
    <source>
        <dbReference type="EMBL" id="CAH2353435.1"/>
    </source>
</evidence>
<accession>A0A9P0QQ41</accession>
<dbReference type="GO" id="GO:0046872">
    <property type="term" value="F:metal ion binding"/>
    <property type="evidence" value="ECO:0007669"/>
    <property type="project" value="UniProtKB-KW"/>
</dbReference>
<feature type="compositionally biased region" description="Acidic residues" evidence="3">
    <location>
        <begin position="353"/>
        <end position="364"/>
    </location>
</feature>
<dbReference type="Gene3D" id="2.60.40.150">
    <property type="entry name" value="C2 domain"/>
    <property type="match status" value="1"/>
</dbReference>
<feature type="region of interest" description="Disordered" evidence="3">
    <location>
        <begin position="274"/>
        <end position="431"/>
    </location>
</feature>
<dbReference type="AlphaFoldDB" id="A0A9P0QQ41"/>
<gene>
    <name evidence="5" type="ORF">CLIB1423_10S04940</name>
</gene>
<dbReference type="InterPro" id="IPR035892">
    <property type="entry name" value="C2_domain_sf"/>
</dbReference>
<dbReference type="InterPro" id="IPR000008">
    <property type="entry name" value="C2_dom"/>
</dbReference>
<feature type="domain" description="C2" evidence="4">
    <location>
        <begin position="1"/>
        <end position="109"/>
    </location>
</feature>
<dbReference type="PROSITE" id="PS50004">
    <property type="entry name" value="C2"/>
    <property type="match status" value="1"/>
</dbReference>
<dbReference type="SUPFAM" id="SSF49562">
    <property type="entry name" value="C2 domain (Calcium/lipid-binding domain, CaLB)"/>
    <property type="match status" value="1"/>
</dbReference>
<comment type="caution">
    <text evidence="5">The sequence shown here is derived from an EMBL/GenBank/DDBJ whole genome shotgun (WGS) entry which is preliminary data.</text>
</comment>
<feature type="compositionally biased region" description="Low complexity" evidence="3">
    <location>
        <begin position="300"/>
        <end position="310"/>
    </location>
</feature>
<sequence length="605" mass="67552">MNSGPETADGTLVIIVCRAKNLPNRRKLDKQCPYVTMRIGPTAKKTPSHFRAGQTPEWTHEIRFQLTRERKPIMKLDVLDETKNEPTPIGQVEIDCSIVFSNQENKDVGGKYIYDNWFDLTLNGKSAGKIYLEMTFYPSAPLVPPKITGQSMMQSHDYNEPVEYQVRAEQNVDLRPSHFNQSTSPPPVHPRRINHDEYKMTSPADEVFNNNITSTSSHKKLTSFLGASLSAHLHSAQNQPESFETTSYEVDFNNGDSPTKSKFKALTKLKSKFQSKQPIGSLYKPSRTPSPEKEPLDFYSSDGMSPSPSRGGSGSHSRSKSSSPVKSYYNLPSHLIPSSFGPEATSPRIRYSDDEDEGDYEDDGLNYYQAQVNMPPNPPPHLSLGSNATRESGSTFASTFASSQSSNRSNLSSGKQQLGRKPPPPLNSEGELADKMHRMHLHIGNSTTEIPFSADTIGLDEPAAMPTKVYMFDTEIKSLSHDGHQDPNARKADLDPNQIDPRYYAPSPSEHLTKTFRLQNGSATRGDVQVDLHTESTGYLGNGKWQQSKFSPSVFDRMPSVSGDFSYDDENKPKVPPKVPKGLTEIEYYVLEKEKYLQDINGRRA</sequence>